<sequence length="377" mass="38695">MAGSWTLLAFVVIFVGYSLWLGEKFLVVQNRMFDIHSIVPILLLALAAVATLLAGKFDLSISGMATLSAFLTIGLASKQGLPMGMVLVIVLVVGILGGLLNALLVVGLGINTFIATLGTSGLFLGASAVYSGGTQVAPDSTDTPLPTWFSNFGSFTGKPPTALVVVVVLVGGVLAAVAVLRARPARFSARAWRPLALSLGGVILLGLLGVLVFTPWLSDLSWATTALLLVATALWVVVDKTVFGRELRATGANPEAAKLAGVHTARTTVVAYALTGLLSAMAGVVAAASLGAAQPALGVPLLLPAFAAAFLSTVLFSRGHFNVWGAVVGGVFLQWVSQGLVNGGLAFTWNDVVNGFVLVLAVSISSLMTRSSSSTGH</sequence>
<evidence type="ECO:0000313" key="8">
    <source>
        <dbReference type="Proteomes" id="UP001143463"/>
    </source>
</evidence>
<feature type="transmembrane region" description="Helical" evidence="6">
    <location>
        <begin position="323"/>
        <end position="341"/>
    </location>
</feature>
<feature type="transmembrane region" description="Helical" evidence="6">
    <location>
        <begin position="347"/>
        <end position="368"/>
    </location>
</feature>
<evidence type="ECO:0000256" key="2">
    <source>
        <dbReference type="ARBA" id="ARBA00022475"/>
    </source>
</evidence>
<dbReference type="InterPro" id="IPR001851">
    <property type="entry name" value="ABC_transp_permease"/>
</dbReference>
<feature type="transmembrane region" description="Helical" evidence="6">
    <location>
        <begin position="220"/>
        <end position="238"/>
    </location>
</feature>
<gene>
    <name evidence="7" type="ORF">GCM10017577_51740</name>
</gene>
<dbReference type="GO" id="GO:0005886">
    <property type="term" value="C:plasma membrane"/>
    <property type="evidence" value="ECO:0007669"/>
    <property type="project" value="UniProtKB-SubCell"/>
</dbReference>
<keyword evidence="8" id="KW-1185">Reference proteome</keyword>
<dbReference type="CDD" id="cd06579">
    <property type="entry name" value="TM_PBP1_transp_AraH_like"/>
    <property type="match status" value="1"/>
</dbReference>
<name>A0A9W6L8D0_9PSEU</name>
<organism evidence="7 8">
    <name type="scientific">Pseudonocardia halophobica</name>
    <dbReference type="NCBI Taxonomy" id="29401"/>
    <lineage>
        <taxon>Bacteria</taxon>
        <taxon>Bacillati</taxon>
        <taxon>Actinomycetota</taxon>
        <taxon>Actinomycetes</taxon>
        <taxon>Pseudonocardiales</taxon>
        <taxon>Pseudonocardiaceae</taxon>
        <taxon>Pseudonocardia</taxon>
    </lineage>
</organism>
<feature type="transmembrane region" description="Helical" evidence="6">
    <location>
        <begin position="35"/>
        <end position="53"/>
    </location>
</feature>
<dbReference type="PANTHER" id="PTHR32196">
    <property type="entry name" value="ABC TRANSPORTER PERMEASE PROTEIN YPHD-RELATED-RELATED"/>
    <property type="match status" value="1"/>
</dbReference>
<evidence type="ECO:0000256" key="5">
    <source>
        <dbReference type="ARBA" id="ARBA00023136"/>
    </source>
</evidence>
<dbReference type="GO" id="GO:0022857">
    <property type="term" value="F:transmembrane transporter activity"/>
    <property type="evidence" value="ECO:0007669"/>
    <property type="project" value="InterPro"/>
</dbReference>
<keyword evidence="4 6" id="KW-1133">Transmembrane helix</keyword>
<accession>A0A9W6L8D0</accession>
<keyword evidence="2" id="KW-1003">Cell membrane</keyword>
<feature type="transmembrane region" description="Helical" evidence="6">
    <location>
        <begin position="194"/>
        <end position="214"/>
    </location>
</feature>
<feature type="transmembrane region" description="Helical" evidence="6">
    <location>
        <begin position="88"/>
        <end position="114"/>
    </location>
</feature>
<dbReference type="Proteomes" id="UP001143463">
    <property type="component" value="Unassembled WGS sequence"/>
</dbReference>
<comment type="subcellular location">
    <subcellularLocation>
        <location evidence="1">Cell membrane</location>
        <topology evidence="1">Multi-pass membrane protein</topology>
    </subcellularLocation>
</comment>
<evidence type="ECO:0008006" key="9">
    <source>
        <dbReference type="Google" id="ProtNLM"/>
    </source>
</evidence>
<feature type="transmembrane region" description="Helical" evidence="6">
    <location>
        <begin position="296"/>
        <end position="316"/>
    </location>
</feature>
<dbReference type="Pfam" id="PF02653">
    <property type="entry name" value="BPD_transp_2"/>
    <property type="match status" value="1"/>
</dbReference>
<keyword evidence="3 6" id="KW-0812">Transmembrane</keyword>
<feature type="transmembrane region" description="Helical" evidence="6">
    <location>
        <begin position="162"/>
        <end position="182"/>
    </location>
</feature>
<protein>
    <recommendedName>
        <fullName evidence="9">ABC transporter permease</fullName>
    </recommendedName>
</protein>
<dbReference type="AlphaFoldDB" id="A0A9W6L8D0"/>
<proteinExistence type="predicted"/>
<evidence type="ECO:0000256" key="3">
    <source>
        <dbReference type="ARBA" id="ARBA00022692"/>
    </source>
</evidence>
<keyword evidence="5 6" id="KW-0472">Membrane</keyword>
<reference evidence="7" key="2">
    <citation type="submission" date="2023-01" db="EMBL/GenBank/DDBJ databases">
        <authorList>
            <person name="Sun Q."/>
            <person name="Evtushenko L."/>
        </authorList>
    </citation>
    <scope>NUCLEOTIDE SEQUENCE</scope>
    <source>
        <strain evidence="7">VKM Ac-1069</strain>
    </source>
</reference>
<feature type="transmembrane region" description="Helical" evidence="6">
    <location>
        <begin position="6"/>
        <end position="23"/>
    </location>
</feature>
<feature type="transmembrane region" description="Helical" evidence="6">
    <location>
        <begin position="269"/>
        <end position="290"/>
    </location>
</feature>
<reference evidence="7" key="1">
    <citation type="journal article" date="2014" name="Int. J. Syst. Evol. Microbiol.">
        <title>Complete genome sequence of Corynebacterium casei LMG S-19264T (=DSM 44701T), isolated from a smear-ripened cheese.</title>
        <authorList>
            <consortium name="US DOE Joint Genome Institute (JGI-PGF)"/>
            <person name="Walter F."/>
            <person name="Albersmeier A."/>
            <person name="Kalinowski J."/>
            <person name="Ruckert C."/>
        </authorList>
    </citation>
    <scope>NUCLEOTIDE SEQUENCE</scope>
    <source>
        <strain evidence="7">VKM Ac-1069</strain>
    </source>
</reference>
<evidence type="ECO:0000256" key="4">
    <source>
        <dbReference type="ARBA" id="ARBA00022989"/>
    </source>
</evidence>
<evidence type="ECO:0000313" key="7">
    <source>
        <dbReference type="EMBL" id="GLL14029.1"/>
    </source>
</evidence>
<comment type="caution">
    <text evidence="7">The sequence shown here is derived from an EMBL/GenBank/DDBJ whole genome shotgun (WGS) entry which is preliminary data.</text>
</comment>
<evidence type="ECO:0000256" key="6">
    <source>
        <dbReference type="SAM" id="Phobius"/>
    </source>
</evidence>
<evidence type="ECO:0000256" key="1">
    <source>
        <dbReference type="ARBA" id="ARBA00004651"/>
    </source>
</evidence>
<dbReference type="EMBL" id="BSFQ01000027">
    <property type="protein sequence ID" value="GLL14029.1"/>
    <property type="molecule type" value="Genomic_DNA"/>
</dbReference>